<dbReference type="Gene3D" id="3.30.160.20">
    <property type="match status" value="1"/>
</dbReference>
<dbReference type="AlphaFoldDB" id="A0AAV5SHA4"/>
<dbReference type="SMART" id="SM00552">
    <property type="entry name" value="ADEAMc"/>
    <property type="match status" value="1"/>
</dbReference>
<dbReference type="Pfam" id="PF00035">
    <property type="entry name" value="dsrm"/>
    <property type="match status" value="1"/>
</dbReference>
<feature type="compositionally biased region" description="Basic residues" evidence="2">
    <location>
        <begin position="1"/>
        <end position="17"/>
    </location>
</feature>
<evidence type="ECO:0000313" key="6">
    <source>
        <dbReference type="Proteomes" id="UP001432027"/>
    </source>
</evidence>
<feature type="domain" description="A to I editase" evidence="4">
    <location>
        <begin position="181"/>
        <end position="343"/>
    </location>
</feature>
<reference evidence="5" key="1">
    <citation type="submission" date="2023-10" db="EMBL/GenBank/DDBJ databases">
        <title>Genome assembly of Pristionchus species.</title>
        <authorList>
            <person name="Yoshida K."/>
            <person name="Sommer R.J."/>
        </authorList>
    </citation>
    <scope>NUCLEOTIDE SEQUENCE</scope>
    <source>
        <strain evidence="5">RS0144</strain>
    </source>
</reference>
<dbReference type="InterPro" id="IPR002466">
    <property type="entry name" value="A_deamin"/>
</dbReference>
<dbReference type="PROSITE" id="PS50137">
    <property type="entry name" value="DS_RBD"/>
    <property type="match status" value="1"/>
</dbReference>
<dbReference type="CDD" id="cd00048">
    <property type="entry name" value="DSRM_SF"/>
    <property type="match status" value="1"/>
</dbReference>
<sequence length="417" mass="47203">QLRFKSRARRASPRLRPRKEQQQKLSCKSSRLILLHWKRRPLRRSHPRRQSDNCTRWDRDRSLFIDMNIFIYYFENSSNQDIFRFKCVVGGREFIGAGKNKKDAKNQAATQALDTIFNMSVETVEEDEDVEEKINSVDDATCAFVRSQYEIICALNGITPSSDFACFVIWSILNNEIKLISIGSSTQDLAHLEEVAESGGKKIVHHNSVIYARRAAVRFFIDQLAKAEKGKEDSCLEPIGRMFRLKPSLRLSIVTSQPVDIRFSAPKSAEQRLSVYGKDNLLECISEVPDDKEEPRVHSVVDKILKWCNLGVQGALLTTRLHPIIPSSILTMTRCPLPNQSYLHLLTSRVCPPPLPINVYSAKMDLPFAESHAHLWSHADAKMEVLSETGTTADGAASSCSKHSLYKAFLAATPRFP</sequence>
<feature type="non-terminal residue" evidence="5">
    <location>
        <position position="1"/>
    </location>
</feature>
<keyword evidence="6" id="KW-1185">Reference proteome</keyword>
<comment type="caution">
    <text evidence="5">The sequence shown here is derived from an EMBL/GenBank/DDBJ whole genome shotgun (WGS) entry which is preliminary data.</text>
</comment>
<evidence type="ECO:0000313" key="5">
    <source>
        <dbReference type="EMBL" id="GMS82037.1"/>
    </source>
</evidence>
<dbReference type="EMBL" id="BTSX01000001">
    <property type="protein sequence ID" value="GMS82037.1"/>
    <property type="molecule type" value="Genomic_DNA"/>
</dbReference>
<organism evidence="5 6">
    <name type="scientific">Pristionchus entomophagus</name>
    <dbReference type="NCBI Taxonomy" id="358040"/>
    <lineage>
        <taxon>Eukaryota</taxon>
        <taxon>Metazoa</taxon>
        <taxon>Ecdysozoa</taxon>
        <taxon>Nematoda</taxon>
        <taxon>Chromadorea</taxon>
        <taxon>Rhabditida</taxon>
        <taxon>Rhabditina</taxon>
        <taxon>Diplogasteromorpha</taxon>
        <taxon>Diplogasteroidea</taxon>
        <taxon>Neodiplogasteridae</taxon>
        <taxon>Pristionchus</taxon>
    </lineage>
</organism>
<dbReference type="GO" id="GO:0005737">
    <property type="term" value="C:cytoplasm"/>
    <property type="evidence" value="ECO:0007669"/>
    <property type="project" value="TreeGrafter"/>
</dbReference>
<evidence type="ECO:0008006" key="7">
    <source>
        <dbReference type="Google" id="ProtNLM"/>
    </source>
</evidence>
<dbReference type="SUPFAM" id="SSF54768">
    <property type="entry name" value="dsRNA-binding domain-like"/>
    <property type="match status" value="1"/>
</dbReference>
<dbReference type="PANTHER" id="PTHR10910:SF144">
    <property type="entry name" value="A TO I EDITASE DOMAIN-CONTAINING PROTEIN-RELATED"/>
    <property type="match status" value="1"/>
</dbReference>
<name>A0AAV5SHA4_9BILA</name>
<evidence type="ECO:0000259" key="4">
    <source>
        <dbReference type="PROSITE" id="PS50141"/>
    </source>
</evidence>
<dbReference type="GO" id="GO:0005730">
    <property type="term" value="C:nucleolus"/>
    <property type="evidence" value="ECO:0007669"/>
    <property type="project" value="TreeGrafter"/>
</dbReference>
<dbReference type="Pfam" id="PF02137">
    <property type="entry name" value="A_deamin"/>
    <property type="match status" value="1"/>
</dbReference>
<accession>A0AAV5SHA4</accession>
<dbReference type="Proteomes" id="UP001432027">
    <property type="component" value="Unassembled WGS sequence"/>
</dbReference>
<feature type="domain" description="DRBM" evidence="3">
    <location>
        <begin position="83"/>
        <end position="118"/>
    </location>
</feature>
<evidence type="ECO:0000256" key="1">
    <source>
        <dbReference type="PROSITE-ProRule" id="PRU00266"/>
    </source>
</evidence>
<gene>
    <name evidence="5" type="ORF">PENTCL1PPCAC_4212</name>
</gene>
<dbReference type="PROSITE" id="PS50141">
    <property type="entry name" value="A_DEAMIN_EDITASE"/>
    <property type="match status" value="1"/>
</dbReference>
<feature type="region of interest" description="Disordered" evidence="2">
    <location>
        <begin position="1"/>
        <end position="23"/>
    </location>
</feature>
<dbReference type="GO" id="GO:0006382">
    <property type="term" value="P:adenosine to inosine editing"/>
    <property type="evidence" value="ECO:0007669"/>
    <property type="project" value="TreeGrafter"/>
</dbReference>
<dbReference type="GO" id="GO:0008251">
    <property type="term" value="F:tRNA-specific adenosine deaminase activity"/>
    <property type="evidence" value="ECO:0007669"/>
    <property type="project" value="TreeGrafter"/>
</dbReference>
<feature type="non-terminal residue" evidence="5">
    <location>
        <position position="417"/>
    </location>
</feature>
<keyword evidence="1" id="KW-0694">RNA-binding</keyword>
<dbReference type="GO" id="GO:0003725">
    <property type="term" value="F:double-stranded RNA binding"/>
    <property type="evidence" value="ECO:0007669"/>
    <property type="project" value="TreeGrafter"/>
</dbReference>
<dbReference type="GO" id="GO:0003726">
    <property type="term" value="F:double-stranded RNA adenosine deaminase activity"/>
    <property type="evidence" value="ECO:0007669"/>
    <property type="project" value="TreeGrafter"/>
</dbReference>
<evidence type="ECO:0000259" key="3">
    <source>
        <dbReference type="PROSITE" id="PS50137"/>
    </source>
</evidence>
<protein>
    <recommendedName>
        <fullName evidence="7">DRBM domain-containing protein</fullName>
    </recommendedName>
</protein>
<dbReference type="InterPro" id="IPR014720">
    <property type="entry name" value="dsRBD_dom"/>
</dbReference>
<dbReference type="PANTHER" id="PTHR10910">
    <property type="entry name" value="EUKARYOTE SPECIFIC DSRNA BINDING PROTEIN"/>
    <property type="match status" value="1"/>
</dbReference>
<proteinExistence type="predicted"/>
<evidence type="ECO:0000256" key="2">
    <source>
        <dbReference type="SAM" id="MobiDB-lite"/>
    </source>
</evidence>
<dbReference type="GO" id="GO:0006396">
    <property type="term" value="P:RNA processing"/>
    <property type="evidence" value="ECO:0007669"/>
    <property type="project" value="InterPro"/>
</dbReference>